<dbReference type="Gene3D" id="3.40.190.10">
    <property type="entry name" value="Periplasmic binding protein-like II"/>
    <property type="match status" value="2"/>
</dbReference>
<dbReference type="PRINTS" id="PR00039">
    <property type="entry name" value="HTHLYSR"/>
</dbReference>
<evidence type="ECO:0000256" key="2">
    <source>
        <dbReference type="ARBA" id="ARBA00023015"/>
    </source>
</evidence>
<keyword evidence="7" id="KW-1185">Reference proteome</keyword>
<dbReference type="PANTHER" id="PTHR30126:SF99">
    <property type="entry name" value="TRANSCRIPTIONAL REGULATOR LYSR FAMILY"/>
    <property type="match status" value="1"/>
</dbReference>
<evidence type="ECO:0000313" key="6">
    <source>
        <dbReference type="EMBL" id="KXF79950.1"/>
    </source>
</evidence>
<dbReference type="GO" id="GO:0000976">
    <property type="term" value="F:transcription cis-regulatory region binding"/>
    <property type="evidence" value="ECO:0007669"/>
    <property type="project" value="TreeGrafter"/>
</dbReference>
<evidence type="ECO:0000256" key="4">
    <source>
        <dbReference type="ARBA" id="ARBA00023163"/>
    </source>
</evidence>
<organism evidence="6 7">
    <name type="scientific">Enterovibrio coralii</name>
    <dbReference type="NCBI Taxonomy" id="294935"/>
    <lineage>
        <taxon>Bacteria</taxon>
        <taxon>Pseudomonadati</taxon>
        <taxon>Pseudomonadota</taxon>
        <taxon>Gammaproteobacteria</taxon>
        <taxon>Vibrionales</taxon>
        <taxon>Vibrionaceae</taxon>
        <taxon>Enterovibrio</taxon>
    </lineage>
</organism>
<dbReference type="InterPro" id="IPR005119">
    <property type="entry name" value="LysR_subst-bd"/>
</dbReference>
<comment type="caution">
    <text evidence="6">The sequence shown here is derived from an EMBL/GenBank/DDBJ whole genome shotgun (WGS) entry which is preliminary data.</text>
</comment>
<protein>
    <submittedName>
        <fullName evidence="6">LysR family transcriptional regulator</fullName>
    </submittedName>
</protein>
<feature type="domain" description="HTH lysR-type" evidence="5">
    <location>
        <begin position="2"/>
        <end position="59"/>
    </location>
</feature>
<dbReference type="InterPro" id="IPR036390">
    <property type="entry name" value="WH_DNA-bd_sf"/>
</dbReference>
<dbReference type="PROSITE" id="PS50931">
    <property type="entry name" value="HTH_LYSR"/>
    <property type="match status" value="1"/>
</dbReference>
<keyword evidence="3" id="KW-0238">DNA-binding</keyword>
<proteinExistence type="inferred from homology"/>
<dbReference type="Pfam" id="PF03466">
    <property type="entry name" value="LysR_substrate"/>
    <property type="match status" value="1"/>
</dbReference>
<dbReference type="InterPro" id="IPR036388">
    <property type="entry name" value="WH-like_DNA-bd_sf"/>
</dbReference>
<name>A0A135I3C9_9GAMM</name>
<dbReference type="Proteomes" id="UP000070529">
    <property type="component" value="Unassembled WGS sequence"/>
</dbReference>
<dbReference type="InterPro" id="IPR000847">
    <property type="entry name" value="LysR_HTH_N"/>
</dbReference>
<dbReference type="PANTHER" id="PTHR30126">
    <property type="entry name" value="HTH-TYPE TRANSCRIPTIONAL REGULATOR"/>
    <property type="match status" value="1"/>
</dbReference>
<dbReference type="SUPFAM" id="SSF46785">
    <property type="entry name" value="Winged helix' DNA-binding domain"/>
    <property type="match status" value="1"/>
</dbReference>
<dbReference type="EMBL" id="LNTY01000059">
    <property type="protein sequence ID" value="KXF79950.1"/>
    <property type="molecule type" value="Genomic_DNA"/>
</dbReference>
<keyword evidence="4" id="KW-0804">Transcription</keyword>
<dbReference type="SUPFAM" id="SSF53850">
    <property type="entry name" value="Periplasmic binding protein-like II"/>
    <property type="match status" value="1"/>
</dbReference>
<evidence type="ECO:0000256" key="1">
    <source>
        <dbReference type="ARBA" id="ARBA00009437"/>
    </source>
</evidence>
<dbReference type="AlphaFoldDB" id="A0A135I3C9"/>
<gene>
    <name evidence="6" type="ORF">ATN88_11910</name>
</gene>
<keyword evidence="2" id="KW-0805">Transcription regulation</keyword>
<evidence type="ECO:0000313" key="7">
    <source>
        <dbReference type="Proteomes" id="UP000070529"/>
    </source>
</evidence>
<dbReference type="Gene3D" id="1.10.10.10">
    <property type="entry name" value="Winged helix-like DNA-binding domain superfamily/Winged helix DNA-binding domain"/>
    <property type="match status" value="1"/>
</dbReference>
<evidence type="ECO:0000259" key="5">
    <source>
        <dbReference type="PROSITE" id="PS50931"/>
    </source>
</evidence>
<evidence type="ECO:0000256" key="3">
    <source>
        <dbReference type="ARBA" id="ARBA00023125"/>
    </source>
</evidence>
<dbReference type="OrthoDB" id="5289754at2"/>
<dbReference type="STRING" id="294935.ATN88_11910"/>
<dbReference type="RefSeq" id="WP_067419894.1">
    <property type="nucleotide sequence ID" value="NZ_LNTY01000059.1"/>
</dbReference>
<dbReference type="Pfam" id="PF00126">
    <property type="entry name" value="HTH_1"/>
    <property type="match status" value="1"/>
</dbReference>
<dbReference type="GO" id="GO:0003700">
    <property type="term" value="F:DNA-binding transcription factor activity"/>
    <property type="evidence" value="ECO:0007669"/>
    <property type="project" value="InterPro"/>
</dbReference>
<sequence>MLNPKWLTTFEHLVKTRSFTKTANQLFMTQPGVSQHVRKLEEELGESLIYREGKQFELTHAGSMLADFIATQKLQHQDFVEKLKADDAYHGALKIACSGTMAMTLYPMLLDLQSQHPGLSVSLEAAPVGRIREMLMNNEIDLGISTQRIEHQGIEEKEIGQEHLAVVVPSSFSVGEDILASLAELGMIFHPDGKHYADLVLGRNFAEDYQGIETLTHRGYINQLAQILLPVSKGLGFTVLPSSVIDRFEQPEKLKQLSLAQPISQSLFLSQKKHRSLPHRYDKVLALIHQAVSEA</sequence>
<reference evidence="6 7" key="1">
    <citation type="submission" date="2015-11" db="EMBL/GenBank/DDBJ databases">
        <title>Genomic Taxonomy of the Vibrionaceae.</title>
        <authorList>
            <person name="Gomez-Gil B."/>
            <person name="Enciso-Ibarra J."/>
        </authorList>
    </citation>
    <scope>NUCLEOTIDE SEQUENCE [LARGE SCALE GENOMIC DNA]</scope>
    <source>
        <strain evidence="6 7">CAIM 912</strain>
    </source>
</reference>
<dbReference type="CDD" id="cd05466">
    <property type="entry name" value="PBP2_LTTR_substrate"/>
    <property type="match status" value="1"/>
</dbReference>
<comment type="similarity">
    <text evidence="1">Belongs to the LysR transcriptional regulatory family.</text>
</comment>
<accession>A0A135I3C9</accession>